<dbReference type="AlphaFoldDB" id="A0A0L6UR44"/>
<reference evidence="1 2" key="1">
    <citation type="submission" date="2015-08" db="EMBL/GenBank/DDBJ databases">
        <title>Next Generation Sequencing and Analysis of the Genome of Puccinia sorghi L Schw, the Causal Agent of Maize Common Rust.</title>
        <authorList>
            <person name="Rochi L."/>
            <person name="Burguener G."/>
            <person name="Darino M."/>
            <person name="Turjanski A."/>
            <person name="Kreff E."/>
            <person name="Dieguez M.J."/>
            <person name="Sacco F."/>
        </authorList>
    </citation>
    <scope>NUCLEOTIDE SEQUENCE [LARGE SCALE GENOMIC DNA]</scope>
    <source>
        <strain evidence="1 2">RO10H11247</strain>
    </source>
</reference>
<gene>
    <name evidence="1" type="ORF">VP01_4276g1</name>
</gene>
<name>A0A0L6UR44_9BASI</name>
<dbReference type="Proteomes" id="UP000037035">
    <property type="component" value="Unassembled WGS sequence"/>
</dbReference>
<evidence type="ECO:0000313" key="2">
    <source>
        <dbReference type="Proteomes" id="UP000037035"/>
    </source>
</evidence>
<accession>A0A0L6UR44</accession>
<evidence type="ECO:0000313" key="1">
    <source>
        <dbReference type="EMBL" id="KNZ50712.1"/>
    </source>
</evidence>
<proteinExistence type="predicted"/>
<dbReference type="EMBL" id="LAVV01009364">
    <property type="protein sequence ID" value="KNZ50712.1"/>
    <property type="molecule type" value="Genomic_DNA"/>
</dbReference>
<keyword evidence="2" id="KW-1185">Reference proteome</keyword>
<protein>
    <submittedName>
        <fullName evidence="1">Uncharacterized protein</fullName>
    </submittedName>
</protein>
<sequence length="235" mass="26711">MVLDSEVTGIFLWCQLDNLKISEKHKLWHTKSSAGNYPLVNMLCLSIHLLTHDNYTLWKNRVENMLDLQELRNSLTTETETLSASEDVQLRTILTSKLESTIHANVITHENEKSSKMIWKSISDYFASSQAANHARTSISQLHEVGIILPKDIIAYLILNKLPPSMSNVQHQSADHSLRERNHFRTAPQNLFPHLSSLKNLASARSGGTIQMLRILKQLVGFCILIFDLWTTPAK</sequence>
<organism evidence="1 2">
    <name type="scientific">Puccinia sorghi</name>
    <dbReference type="NCBI Taxonomy" id="27349"/>
    <lineage>
        <taxon>Eukaryota</taxon>
        <taxon>Fungi</taxon>
        <taxon>Dikarya</taxon>
        <taxon>Basidiomycota</taxon>
        <taxon>Pucciniomycotina</taxon>
        <taxon>Pucciniomycetes</taxon>
        <taxon>Pucciniales</taxon>
        <taxon>Pucciniaceae</taxon>
        <taxon>Puccinia</taxon>
    </lineage>
</organism>
<comment type="caution">
    <text evidence="1">The sequence shown here is derived from an EMBL/GenBank/DDBJ whole genome shotgun (WGS) entry which is preliminary data.</text>
</comment>
<dbReference type="VEuPathDB" id="FungiDB:VP01_4276g1"/>